<dbReference type="InterPro" id="IPR011701">
    <property type="entry name" value="MFS"/>
</dbReference>
<dbReference type="Pfam" id="PF07690">
    <property type="entry name" value="MFS_1"/>
    <property type="match status" value="2"/>
</dbReference>
<dbReference type="GO" id="GO:0005886">
    <property type="term" value="C:plasma membrane"/>
    <property type="evidence" value="ECO:0007669"/>
    <property type="project" value="UniProtKB-SubCell"/>
</dbReference>
<feature type="transmembrane region" description="Helical" evidence="8">
    <location>
        <begin position="45"/>
        <end position="65"/>
    </location>
</feature>
<feature type="transmembrane region" description="Helical" evidence="8">
    <location>
        <begin position="172"/>
        <end position="190"/>
    </location>
</feature>
<dbReference type="EMBL" id="BMIR01000021">
    <property type="protein sequence ID" value="GGE52219.1"/>
    <property type="molecule type" value="Genomic_DNA"/>
</dbReference>
<dbReference type="InterPro" id="IPR005829">
    <property type="entry name" value="Sugar_transporter_CS"/>
</dbReference>
<keyword evidence="11" id="KW-1185">Reference proteome</keyword>
<dbReference type="PROSITE" id="PS00216">
    <property type="entry name" value="SUGAR_TRANSPORT_1"/>
    <property type="match status" value="1"/>
</dbReference>
<protein>
    <submittedName>
        <fullName evidence="10">Multidrug resistance protein</fullName>
    </submittedName>
</protein>
<keyword evidence="4" id="KW-1003">Cell membrane</keyword>
<dbReference type="GO" id="GO:0022857">
    <property type="term" value="F:transmembrane transporter activity"/>
    <property type="evidence" value="ECO:0007669"/>
    <property type="project" value="InterPro"/>
</dbReference>
<feature type="transmembrane region" description="Helical" evidence="8">
    <location>
        <begin position="74"/>
        <end position="96"/>
    </location>
</feature>
<evidence type="ECO:0000256" key="4">
    <source>
        <dbReference type="ARBA" id="ARBA00022475"/>
    </source>
</evidence>
<evidence type="ECO:0000256" key="1">
    <source>
        <dbReference type="ARBA" id="ARBA00004651"/>
    </source>
</evidence>
<dbReference type="InterPro" id="IPR050189">
    <property type="entry name" value="MFS_Efflux_Transporters"/>
</dbReference>
<dbReference type="SUPFAM" id="SSF103473">
    <property type="entry name" value="MFS general substrate transporter"/>
    <property type="match status" value="1"/>
</dbReference>
<comment type="similarity">
    <text evidence="2">Belongs to the major facilitator superfamily. TCR/Tet family.</text>
</comment>
<feature type="transmembrane region" description="Helical" evidence="8">
    <location>
        <begin position="350"/>
        <end position="366"/>
    </location>
</feature>
<sequence length="409" mass="44577">MDDKKTMELISLASIPLIMTLGNSMLIPVLPLIEETLKISPFQSSLIITTFSVVAIVFIPIAGYLSDRIGRKKVIIPSLIITAIGGLVAGLGSIFFAHSYSFILIGRLLQGLGASGAFPVVIPLVGDMFKNEQKVSNALGILETSNTAGKVLSPIIGALFAAIIWYVPFLAIPVLCLISIVMVGSSVHVPKSKEKPKPFKQFLHNIWQIYKNNWQWISAVFLIGGIIMFVLFGTLFYLSQLLETEYHLKGVRKGFIIAIPLFALCVASLITGKQIGQNKLLMKWLTFAGMILMALAMFLLSFEPGIRLFLWYLFIGGIGIGVVLPCLDAFITEGIEKENRGTMTSLYSSMRYIGVAAGPPFFALVMEMSVRWMFLMAGGTSIIAIALAIIAIKPDTNKASKEGNPHPVS</sequence>
<organism evidence="10 11">
    <name type="scientific">Pullulanibacillus camelliae</name>
    <dbReference type="NCBI Taxonomy" id="1707096"/>
    <lineage>
        <taxon>Bacteria</taxon>
        <taxon>Bacillati</taxon>
        <taxon>Bacillota</taxon>
        <taxon>Bacilli</taxon>
        <taxon>Bacillales</taxon>
        <taxon>Sporolactobacillaceae</taxon>
        <taxon>Pullulanibacillus</taxon>
    </lineage>
</organism>
<proteinExistence type="inferred from homology"/>
<dbReference type="InterPro" id="IPR036259">
    <property type="entry name" value="MFS_trans_sf"/>
</dbReference>
<reference evidence="10" key="1">
    <citation type="journal article" date="2014" name="Int. J. Syst. Evol. Microbiol.">
        <title>Complete genome sequence of Corynebacterium casei LMG S-19264T (=DSM 44701T), isolated from a smear-ripened cheese.</title>
        <authorList>
            <consortium name="US DOE Joint Genome Institute (JGI-PGF)"/>
            <person name="Walter F."/>
            <person name="Albersmeier A."/>
            <person name="Kalinowski J."/>
            <person name="Ruckert C."/>
        </authorList>
    </citation>
    <scope>NUCLEOTIDE SEQUENCE</scope>
    <source>
        <strain evidence="10">CGMCC 1.15371</strain>
    </source>
</reference>
<dbReference type="CDD" id="cd17474">
    <property type="entry name" value="MFS_YfmO_like"/>
    <property type="match status" value="1"/>
</dbReference>
<comment type="caution">
    <text evidence="10">The sequence shown here is derived from an EMBL/GenBank/DDBJ whole genome shotgun (WGS) entry which is preliminary data.</text>
</comment>
<comment type="subcellular location">
    <subcellularLocation>
        <location evidence="1">Cell membrane</location>
        <topology evidence="1">Multi-pass membrane protein</topology>
    </subcellularLocation>
</comment>
<keyword evidence="7 8" id="KW-0472">Membrane</keyword>
<evidence type="ECO:0000313" key="11">
    <source>
        <dbReference type="Proteomes" id="UP000628775"/>
    </source>
</evidence>
<feature type="transmembrane region" description="Helical" evidence="8">
    <location>
        <begin position="284"/>
        <end position="302"/>
    </location>
</feature>
<dbReference type="InterPro" id="IPR020846">
    <property type="entry name" value="MFS_dom"/>
</dbReference>
<dbReference type="AlphaFoldDB" id="A0A8J3DXT7"/>
<evidence type="ECO:0000256" key="6">
    <source>
        <dbReference type="ARBA" id="ARBA00022989"/>
    </source>
</evidence>
<feature type="transmembrane region" description="Helical" evidence="8">
    <location>
        <begin position="102"/>
        <end position="126"/>
    </location>
</feature>
<feature type="transmembrane region" description="Helical" evidence="8">
    <location>
        <begin position="216"/>
        <end position="238"/>
    </location>
</feature>
<feature type="domain" description="Major facilitator superfamily (MFS) profile" evidence="9">
    <location>
        <begin position="8"/>
        <end position="396"/>
    </location>
</feature>
<dbReference type="RefSeq" id="WP_188697170.1">
    <property type="nucleotide sequence ID" value="NZ_BMIR01000021.1"/>
</dbReference>
<feature type="transmembrane region" description="Helical" evidence="8">
    <location>
        <begin position="372"/>
        <end position="392"/>
    </location>
</feature>
<evidence type="ECO:0000256" key="7">
    <source>
        <dbReference type="ARBA" id="ARBA00023136"/>
    </source>
</evidence>
<dbReference type="Gene3D" id="1.20.1250.20">
    <property type="entry name" value="MFS general substrate transporter like domains"/>
    <property type="match status" value="1"/>
</dbReference>
<evidence type="ECO:0000256" key="8">
    <source>
        <dbReference type="SAM" id="Phobius"/>
    </source>
</evidence>
<dbReference type="Proteomes" id="UP000628775">
    <property type="component" value="Unassembled WGS sequence"/>
</dbReference>
<dbReference type="PROSITE" id="PS50850">
    <property type="entry name" value="MFS"/>
    <property type="match status" value="1"/>
</dbReference>
<feature type="transmembrane region" description="Helical" evidence="8">
    <location>
        <begin position="250"/>
        <end position="272"/>
    </location>
</feature>
<reference evidence="10" key="2">
    <citation type="submission" date="2020-09" db="EMBL/GenBank/DDBJ databases">
        <authorList>
            <person name="Sun Q."/>
            <person name="Zhou Y."/>
        </authorList>
    </citation>
    <scope>NUCLEOTIDE SEQUENCE</scope>
    <source>
        <strain evidence="10">CGMCC 1.15371</strain>
    </source>
</reference>
<dbReference type="PROSITE" id="PS00217">
    <property type="entry name" value="SUGAR_TRANSPORT_2"/>
    <property type="match status" value="1"/>
</dbReference>
<evidence type="ECO:0000313" key="10">
    <source>
        <dbReference type="EMBL" id="GGE52219.1"/>
    </source>
</evidence>
<evidence type="ECO:0000256" key="5">
    <source>
        <dbReference type="ARBA" id="ARBA00022692"/>
    </source>
</evidence>
<dbReference type="InterPro" id="IPR001958">
    <property type="entry name" value="Tet-R_TetA/multi-R_MdtG-like"/>
</dbReference>
<evidence type="ECO:0000256" key="2">
    <source>
        <dbReference type="ARBA" id="ARBA00007520"/>
    </source>
</evidence>
<keyword evidence="5 8" id="KW-0812">Transmembrane</keyword>
<gene>
    <name evidence="10" type="ORF">GCM10011391_33820</name>
</gene>
<dbReference type="PANTHER" id="PTHR43124">
    <property type="entry name" value="PURINE EFFLUX PUMP PBUE"/>
    <property type="match status" value="1"/>
</dbReference>
<accession>A0A8J3DXT7</accession>
<keyword evidence="3" id="KW-0813">Transport</keyword>
<keyword evidence="6 8" id="KW-1133">Transmembrane helix</keyword>
<evidence type="ECO:0000259" key="9">
    <source>
        <dbReference type="PROSITE" id="PS50850"/>
    </source>
</evidence>
<name>A0A8J3DXT7_9BACL</name>
<dbReference type="PANTHER" id="PTHR43124:SF3">
    <property type="entry name" value="CHLORAMPHENICOL EFFLUX PUMP RV0191"/>
    <property type="match status" value="1"/>
</dbReference>
<feature type="transmembrane region" description="Helical" evidence="8">
    <location>
        <begin position="308"/>
        <end position="330"/>
    </location>
</feature>
<feature type="transmembrane region" description="Helical" evidence="8">
    <location>
        <begin position="12"/>
        <end position="33"/>
    </location>
</feature>
<evidence type="ECO:0000256" key="3">
    <source>
        <dbReference type="ARBA" id="ARBA00022448"/>
    </source>
</evidence>
<dbReference type="PRINTS" id="PR01035">
    <property type="entry name" value="TCRTETA"/>
</dbReference>